<dbReference type="EMBL" id="JAHQXE010000003">
    <property type="protein sequence ID" value="MBV0902581.1"/>
    <property type="molecule type" value="Genomic_DNA"/>
</dbReference>
<dbReference type="RefSeq" id="WP_162413275.1">
    <property type="nucleotide sequence ID" value="NZ_JAHQXE010000003.1"/>
</dbReference>
<dbReference type="Proteomes" id="UP001166304">
    <property type="component" value="Unassembled WGS sequence"/>
</dbReference>
<dbReference type="InterPro" id="IPR002068">
    <property type="entry name" value="A-crystallin/Hsp20_dom"/>
</dbReference>
<feature type="domain" description="SHSP" evidence="3">
    <location>
        <begin position="37"/>
        <end position="128"/>
    </location>
</feature>
<evidence type="ECO:0000256" key="1">
    <source>
        <dbReference type="PROSITE-ProRule" id="PRU00285"/>
    </source>
</evidence>
<comment type="caution">
    <text evidence="4">The sequence shown here is derived from an EMBL/GenBank/DDBJ whole genome shotgun (WGS) entry which is preliminary data.</text>
</comment>
<dbReference type="InterPro" id="IPR008978">
    <property type="entry name" value="HSP20-like_chaperone"/>
</dbReference>
<reference evidence="4" key="1">
    <citation type="submission" date="2021-06" db="EMBL/GenBank/DDBJ databases">
        <title>New haloarchaea isolates fom saline soil.</title>
        <authorList>
            <person name="Duran-Viseras A."/>
            <person name="Sanchez-Porro C.S."/>
            <person name="Ventosa A."/>
        </authorList>
    </citation>
    <scope>NUCLEOTIDE SEQUENCE</scope>
    <source>
        <strain evidence="4">JCM 18369</strain>
    </source>
</reference>
<proteinExistence type="inferred from homology"/>
<name>A0AA41G301_9EURY</name>
<evidence type="ECO:0000313" key="5">
    <source>
        <dbReference type="Proteomes" id="UP001166304"/>
    </source>
</evidence>
<protein>
    <submittedName>
        <fullName evidence="4">Hsp20/alpha crystallin family protein</fullName>
    </submittedName>
</protein>
<gene>
    <name evidence="4" type="ORF">KTS37_12355</name>
</gene>
<comment type="similarity">
    <text evidence="1 2">Belongs to the small heat shock protein (HSP20) family.</text>
</comment>
<sequence length="128" mass="14585">MRRDDRDDPFDEFFREIERMMDEMMGSEGDVHIDRDTGGSEVDLHVDVHETDEEIRVVADVPGVDKDAIDLKCDGTVLTINAESGQREYHERLTLPSRVDEHSAAATYNNGILEVTFDREEDSADIEL</sequence>
<keyword evidence="5" id="KW-1185">Reference proteome</keyword>
<evidence type="ECO:0000313" key="4">
    <source>
        <dbReference type="EMBL" id="MBV0902581.1"/>
    </source>
</evidence>
<accession>A0AA41G301</accession>
<dbReference type="CDD" id="cd06464">
    <property type="entry name" value="ACD_sHsps-like"/>
    <property type="match status" value="1"/>
</dbReference>
<organism evidence="4 5">
    <name type="scientific">Haloarcula salina</name>
    <dbReference type="NCBI Taxonomy" id="1429914"/>
    <lineage>
        <taxon>Archaea</taxon>
        <taxon>Methanobacteriati</taxon>
        <taxon>Methanobacteriota</taxon>
        <taxon>Stenosarchaea group</taxon>
        <taxon>Halobacteria</taxon>
        <taxon>Halobacteriales</taxon>
        <taxon>Haloarculaceae</taxon>
        <taxon>Haloarcula</taxon>
    </lineage>
</organism>
<dbReference type="SUPFAM" id="SSF49764">
    <property type="entry name" value="HSP20-like chaperones"/>
    <property type="match status" value="1"/>
</dbReference>
<dbReference type="Gene3D" id="2.60.40.790">
    <property type="match status" value="1"/>
</dbReference>
<dbReference type="AlphaFoldDB" id="A0AA41G301"/>
<evidence type="ECO:0000256" key="2">
    <source>
        <dbReference type="RuleBase" id="RU003616"/>
    </source>
</evidence>
<dbReference type="PROSITE" id="PS01031">
    <property type="entry name" value="SHSP"/>
    <property type="match status" value="1"/>
</dbReference>
<evidence type="ECO:0000259" key="3">
    <source>
        <dbReference type="PROSITE" id="PS01031"/>
    </source>
</evidence>
<dbReference type="Pfam" id="PF00011">
    <property type="entry name" value="HSP20"/>
    <property type="match status" value="1"/>
</dbReference>